<accession>A0A9W8DXT2</accession>
<feature type="compositionally biased region" description="Basic and acidic residues" evidence="5">
    <location>
        <begin position="865"/>
        <end position="882"/>
    </location>
</feature>
<feature type="region of interest" description="Disordered" evidence="5">
    <location>
        <begin position="702"/>
        <end position="911"/>
    </location>
</feature>
<keyword evidence="2 6" id="KW-0812">Transmembrane</keyword>
<evidence type="ECO:0000256" key="5">
    <source>
        <dbReference type="SAM" id="MobiDB-lite"/>
    </source>
</evidence>
<dbReference type="PANTHER" id="PTHR12570">
    <property type="match status" value="1"/>
</dbReference>
<protein>
    <submittedName>
        <fullName evidence="7">Uncharacterized protein</fullName>
    </submittedName>
</protein>
<keyword evidence="8" id="KW-1185">Reference proteome</keyword>
<feature type="compositionally biased region" description="Basic residues" evidence="5">
    <location>
        <begin position="748"/>
        <end position="777"/>
    </location>
</feature>
<keyword evidence="4 6" id="KW-0472">Membrane</keyword>
<feature type="compositionally biased region" description="Pro residues" evidence="5">
    <location>
        <begin position="738"/>
        <end position="747"/>
    </location>
</feature>
<evidence type="ECO:0000256" key="3">
    <source>
        <dbReference type="ARBA" id="ARBA00022989"/>
    </source>
</evidence>
<feature type="transmembrane region" description="Helical" evidence="6">
    <location>
        <begin position="15"/>
        <end position="37"/>
    </location>
</feature>
<feature type="compositionally biased region" description="Polar residues" evidence="5">
    <location>
        <begin position="189"/>
        <end position="205"/>
    </location>
</feature>
<feature type="compositionally biased region" description="Polar residues" evidence="5">
    <location>
        <begin position="834"/>
        <end position="843"/>
    </location>
</feature>
<feature type="compositionally biased region" description="Low complexity" evidence="5">
    <location>
        <begin position="706"/>
        <end position="716"/>
    </location>
</feature>
<dbReference type="OrthoDB" id="165382at2759"/>
<evidence type="ECO:0000256" key="1">
    <source>
        <dbReference type="ARBA" id="ARBA00004141"/>
    </source>
</evidence>
<dbReference type="AlphaFoldDB" id="A0A9W8DXT2"/>
<reference evidence="7" key="1">
    <citation type="submission" date="2022-07" db="EMBL/GenBank/DDBJ databases">
        <title>Phylogenomic reconstructions and comparative analyses of Kickxellomycotina fungi.</title>
        <authorList>
            <person name="Reynolds N.K."/>
            <person name="Stajich J.E."/>
            <person name="Barry K."/>
            <person name="Grigoriev I.V."/>
            <person name="Crous P."/>
            <person name="Smith M.E."/>
        </authorList>
    </citation>
    <scope>NUCLEOTIDE SEQUENCE</scope>
    <source>
        <strain evidence="7">RSA 861</strain>
    </source>
</reference>
<evidence type="ECO:0000313" key="7">
    <source>
        <dbReference type="EMBL" id="KAJ1928511.1"/>
    </source>
</evidence>
<feature type="compositionally biased region" description="Low complexity" evidence="5">
    <location>
        <begin position="81"/>
        <end position="94"/>
    </location>
</feature>
<dbReference type="InterPro" id="IPR008521">
    <property type="entry name" value="Mg_trans_NIPA"/>
</dbReference>
<feature type="transmembrane region" description="Helical" evidence="6">
    <location>
        <begin position="326"/>
        <end position="345"/>
    </location>
</feature>
<evidence type="ECO:0000256" key="2">
    <source>
        <dbReference type="ARBA" id="ARBA00022692"/>
    </source>
</evidence>
<feature type="transmembrane region" description="Helical" evidence="6">
    <location>
        <begin position="427"/>
        <end position="446"/>
    </location>
</feature>
<comment type="caution">
    <text evidence="7">The sequence shown here is derived from an EMBL/GenBank/DDBJ whole genome shotgun (WGS) entry which is preliminary data.</text>
</comment>
<feature type="transmembrane region" description="Helical" evidence="6">
    <location>
        <begin position="489"/>
        <end position="507"/>
    </location>
</feature>
<name>A0A9W8DXT2_9FUNG</name>
<feature type="region of interest" description="Disordered" evidence="5">
    <location>
        <begin position="189"/>
        <end position="240"/>
    </location>
</feature>
<feature type="transmembrane region" description="Helical" evidence="6">
    <location>
        <begin position="298"/>
        <end position="317"/>
    </location>
</feature>
<feature type="transmembrane region" description="Helical" evidence="6">
    <location>
        <begin position="389"/>
        <end position="407"/>
    </location>
</feature>
<proteinExistence type="predicted"/>
<dbReference type="Proteomes" id="UP001150569">
    <property type="component" value="Unassembled WGS sequence"/>
</dbReference>
<feature type="transmembrane region" description="Helical" evidence="6">
    <location>
        <begin position="365"/>
        <end position="382"/>
    </location>
</feature>
<dbReference type="Pfam" id="PF05653">
    <property type="entry name" value="Mg_trans_NIPA"/>
    <property type="match status" value="1"/>
</dbReference>
<dbReference type="SUPFAM" id="SSF103481">
    <property type="entry name" value="Multidrug resistance efflux transporter EmrE"/>
    <property type="match status" value="1"/>
</dbReference>
<dbReference type="GO" id="GO:0015095">
    <property type="term" value="F:magnesium ion transmembrane transporter activity"/>
    <property type="evidence" value="ECO:0007669"/>
    <property type="project" value="InterPro"/>
</dbReference>
<feature type="compositionally biased region" description="Polar residues" evidence="5">
    <location>
        <begin position="218"/>
        <end position="235"/>
    </location>
</feature>
<feature type="transmembrane region" description="Helical" evidence="6">
    <location>
        <begin position="458"/>
        <end position="477"/>
    </location>
</feature>
<dbReference type="GO" id="GO:0016020">
    <property type="term" value="C:membrane"/>
    <property type="evidence" value="ECO:0007669"/>
    <property type="project" value="UniProtKB-SubCell"/>
</dbReference>
<feature type="region of interest" description="Disordered" evidence="5">
    <location>
        <begin position="57"/>
        <end position="156"/>
    </location>
</feature>
<feature type="compositionally biased region" description="Basic and acidic residues" evidence="5">
    <location>
        <begin position="893"/>
        <end position="902"/>
    </location>
</feature>
<dbReference type="EMBL" id="JANBPT010000070">
    <property type="protein sequence ID" value="KAJ1928511.1"/>
    <property type="molecule type" value="Genomic_DNA"/>
</dbReference>
<dbReference type="PANTHER" id="PTHR12570:SF65">
    <property type="entry name" value="MAGNESIUM TRANSPORTER NIPA9-RELATED"/>
    <property type="match status" value="1"/>
</dbReference>
<feature type="compositionally biased region" description="Polar residues" evidence="5">
    <location>
        <begin position="606"/>
        <end position="622"/>
    </location>
</feature>
<comment type="subcellular location">
    <subcellularLocation>
        <location evidence="1">Membrane</location>
        <topology evidence="1">Multi-pass membrane protein</topology>
    </subcellularLocation>
</comment>
<keyword evidence="3 6" id="KW-1133">Transmembrane helix</keyword>
<sequence length="911" mass="97261">MDFLSGGTGGNQAEVHALIGVVMAITGNFLISVALNLQKYAHNQIKRRAIEFTDYPVREGGSSPEDSADAEYCEAESTAMTSHPTSTARTTTAGLRRHASTSVVPSTEGGHRDPVTRARKSVPSLPLGNALRLTDTRHGAHGDEEGTEEADYDRSGDFSITSPLLATASRTLPSAPASRDSFVITLSGSTTRKGSLTSPTLTNQPPAAAGAVTPPHGPSSTASVRGGASTSTQGISHPHRDLTVITVADSPPSSPPPPSPPSETAYLKSRDWWLGMILMVSGEVGNFMAYGFAPASVVAPLGTVTLITNVFLAPLVLKETVRARDAWGVVLAILGAMVVVSSSKSTEATLTPDMLWEAISSFTAGLYYLVTAVAMVVLALVSPRWGPRFILIDIGLVALFGGYTVLATKAVSSLLQLELILMFRYPITYLLIAVLLYSAILQIKYLNRALQFFDSTQVIPTQFVLFTLSAIVGSAVIYRDFEDVSLRNVAAFVSGCLLTFTGVFLITSNRPARPHASAGVTAAVAEGEVDLDDSPVHAYHGATFGTANHGGLPADPHELHRYRFPNATPTAPPSEISSSADPTHHHHLVSPSDSHPPLQRSPPPSDSTDPLWSYLHKNTSALRQADGESSAGGHRRRRSIAESLSESVGAPNLPQALRTRYAEVAQRLRSNSRSIIDHASQLHGVLNPTYMAVASTNLPDYRDYGPSGPAPSSSPRSPHHNYRTFSASNRGGGGEVRPAPPYPFPAPPRHHSLHPARHPGPHQQHRQLSRHSSHHVRPATLAEDSPVGAIPMPTADDPTDDGADGKSATTDHGDSPRPPRPWSSLFDPIRSLRGQMSVSTGHPTSHGGPSDHRLIFPVPTSPDLVEGREEIEGETGYRDRRVSLRTLATSPPKGDRYHRSEGDGDTDSEEL</sequence>
<dbReference type="InterPro" id="IPR037185">
    <property type="entry name" value="EmrE-like"/>
</dbReference>
<organism evidence="7 8">
    <name type="scientific">Tieghemiomyces parasiticus</name>
    <dbReference type="NCBI Taxonomy" id="78921"/>
    <lineage>
        <taxon>Eukaryota</taxon>
        <taxon>Fungi</taxon>
        <taxon>Fungi incertae sedis</taxon>
        <taxon>Zoopagomycota</taxon>
        <taxon>Kickxellomycotina</taxon>
        <taxon>Dimargaritomycetes</taxon>
        <taxon>Dimargaritales</taxon>
        <taxon>Dimargaritaceae</taxon>
        <taxon>Tieghemiomyces</taxon>
    </lineage>
</organism>
<gene>
    <name evidence="7" type="ORF">IWQ60_001985</name>
</gene>
<feature type="compositionally biased region" description="Basic and acidic residues" evidence="5">
    <location>
        <begin position="134"/>
        <end position="144"/>
    </location>
</feature>
<feature type="region of interest" description="Disordered" evidence="5">
    <location>
        <begin position="547"/>
        <end position="647"/>
    </location>
</feature>
<evidence type="ECO:0000256" key="4">
    <source>
        <dbReference type="ARBA" id="ARBA00023136"/>
    </source>
</evidence>
<evidence type="ECO:0000256" key="6">
    <source>
        <dbReference type="SAM" id="Phobius"/>
    </source>
</evidence>
<evidence type="ECO:0000313" key="8">
    <source>
        <dbReference type="Proteomes" id="UP001150569"/>
    </source>
</evidence>